<dbReference type="InterPro" id="IPR016639">
    <property type="entry name" value="GST_Omega/GSH"/>
</dbReference>
<feature type="domain" description="GST N-terminal" evidence="4">
    <location>
        <begin position="56"/>
        <end position="159"/>
    </location>
</feature>
<dbReference type="eggNOG" id="COG0435">
    <property type="taxonomic scope" value="Bacteria"/>
</dbReference>
<dbReference type="PROSITE" id="PS50404">
    <property type="entry name" value="GST_NTER"/>
    <property type="match status" value="1"/>
</dbReference>
<feature type="site" description="Lowers pKa of active site Cys" evidence="3">
    <location>
        <position position="292"/>
    </location>
</feature>
<dbReference type="InterPro" id="IPR036249">
    <property type="entry name" value="Thioredoxin-like_sf"/>
</dbReference>
<feature type="binding site" evidence="2">
    <location>
        <begin position="143"/>
        <end position="144"/>
    </location>
    <ligand>
        <name>glutathione</name>
        <dbReference type="ChEBI" id="CHEBI:57925"/>
    </ligand>
</feature>
<dbReference type="EMBL" id="CP003600">
    <property type="protein sequence ID" value="AFY96385.1"/>
    <property type="molecule type" value="Genomic_DNA"/>
</dbReference>
<feature type="binding site" evidence="2">
    <location>
        <position position="99"/>
    </location>
    <ligand>
        <name>glutathione</name>
        <dbReference type="ChEBI" id="CHEBI:57925"/>
    </ligand>
</feature>
<feature type="binding site" evidence="2">
    <location>
        <begin position="125"/>
        <end position="128"/>
    </location>
    <ligand>
        <name>glutathione</name>
        <dbReference type="ChEBI" id="CHEBI:57925"/>
    </ligand>
</feature>
<sequence length="323" mass="37414">MAIPPSWIIQTGRSIWTQIWQLMMSQLAPRDDRGEYQRPQSEFRQHIEGIYIPQPNRYRLYVGWSCPWAHRTLVVRALKGLEGAIDVTLLQGDANAGGWRLPEPAHGCQTLAELYRYGKTGYTGRSTVPMLWDTQTYSIVNNESAEIIEILNSEFNEYAAHPDLDLAPDDLQDAIYRWNETIYHTVNNGVYRCGFAQTQTAYDRAYRELFATLDRIDNLLANQAYLCGDRLTLADVRLFTTLIRFDLVYHTLFKCNRRRIRDYPQLQDYVYRIYHLPGVAATCDFPTILADYYGNLFPLNPGGIIPQLPDLSYLIDRREVQTI</sequence>
<dbReference type="InterPro" id="IPR010987">
    <property type="entry name" value="Glutathione-S-Trfase_C-like"/>
</dbReference>
<dbReference type="GO" id="GO:0004364">
    <property type="term" value="F:glutathione transferase activity"/>
    <property type="evidence" value="ECO:0007669"/>
    <property type="project" value="InterPro"/>
</dbReference>
<feature type="active site" description="Proton donor/acceptor" evidence="1">
    <location>
        <position position="191"/>
    </location>
</feature>
<dbReference type="Proteomes" id="UP000010366">
    <property type="component" value="Chromosome"/>
</dbReference>
<dbReference type="SUPFAM" id="SSF47616">
    <property type="entry name" value="GST C-terminal domain-like"/>
    <property type="match status" value="1"/>
</dbReference>
<feature type="domain" description="GST C-terminal" evidence="5">
    <location>
        <begin position="168"/>
        <end position="302"/>
    </location>
</feature>
<evidence type="ECO:0000313" key="6">
    <source>
        <dbReference type="EMBL" id="AFY96385.1"/>
    </source>
</evidence>
<dbReference type="Pfam" id="PF13409">
    <property type="entry name" value="GST_N_2"/>
    <property type="match status" value="1"/>
</dbReference>
<name>K9UNJ9_CHAP6</name>
<proteinExistence type="predicted"/>
<evidence type="ECO:0000256" key="2">
    <source>
        <dbReference type="PIRSR" id="PIRSR015753-2"/>
    </source>
</evidence>
<dbReference type="SFLD" id="SFLDG01148">
    <property type="entry name" value="Xi_(cytGST)"/>
    <property type="match status" value="1"/>
</dbReference>
<evidence type="ECO:0000259" key="5">
    <source>
        <dbReference type="PROSITE" id="PS50405"/>
    </source>
</evidence>
<gene>
    <name evidence="6" type="ORF">Cha6605_5505</name>
</gene>
<feature type="site" description="Lowers pKa of active site Cys" evidence="3">
    <location>
        <position position="249"/>
    </location>
</feature>
<dbReference type="Gene3D" id="3.40.30.10">
    <property type="entry name" value="Glutaredoxin"/>
    <property type="match status" value="1"/>
</dbReference>
<dbReference type="PIRSF" id="PIRSF015753">
    <property type="entry name" value="GST"/>
    <property type="match status" value="1"/>
</dbReference>
<dbReference type="SFLD" id="SFLDG01206">
    <property type="entry name" value="Xi.1"/>
    <property type="match status" value="1"/>
</dbReference>
<keyword evidence="7" id="KW-1185">Reference proteome</keyword>
<dbReference type="InterPro" id="IPR040079">
    <property type="entry name" value="Glutathione_S-Trfase"/>
</dbReference>
<keyword evidence="6" id="KW-0808">Transferase</keyword>
<dbReference type="SUPFAM" id="SSF52833">
    <property type="entry name" value="Thioredoxin-like"/>
    <property type="match status" value="1"/>
</dbReference>
<dbReference type="PANTHER" id="PTHR32419:SF6">
    <property type="entry name" value="GLUTATHIONE S-TRANSFERASE OMEGA-LIKE 1-RELATED"/>
    <property type="match status" value="1"/>
</dbReference>
<dbReference type="Pfam" id="PF13410">
    <property type="entry name" value="GST_C_2"/>
    <property type="match status" value="1"/>
</dbReference>
<protein>
    <submittedName>
        <fullName evidence="6">Putative glutathione S-transferase</fullName>
    </submittedName>
</protein>
<dbReference type="PANTHER" id="PTHR32419">
    <property type="entry name" value="GLUTATHIONYL-HYDROQUINONE REDUCTASE"/>
    <property type="match status" value="1"/>
</dbReference>
<dbReference type="GO" id="GO:0005737">
    <property type="term" value="C:cytoplasm"/>
    <property type="evidence" value="ECO:0007669"/>
    <property type="project" value="TreeGrafter"/>
</dbReference>
<dbReference type="Gene3D" id="1.20.1050.10">
    <property type="match status" value="1"/>
</dbReference>
<evidence type="ECO:0000256" key="3">
    <source>
        <dbReference type="PIRSR" id="PIRSR015753-3"/>
    </source>
</evidence>
<dbReference type="STRING" id="1173020.Cha6605_5505"/>
<dbReference type="InterPro" id="IPR047047">
    <property type="entry name" value="GST_Omega-like_C"/>
</dbReference>
<dbReference type="OrthoDB" id="9769158at2"/>
<dbReference type="InterPro" id="IPR036282">
    <property type="entry name" value="Glutathione-S-Trfase_C_sf"/>
</dbReference>
<organism evidence="6 7">
    <name type="scientific">Chamaesiphon minutus (strain ATCC 27169 / PCC 6605)</name>
    <dbReference type="NCBI Taxonomy" id="1173020"/>
    <lineage>
        <taxon>Bacteria</taxon>
        <taxon>Bacillati</taxon>
        <taxon>Cyanobacteriota</taxon>
        <taxon>Cyanophyceae</taxon>
        <taxon>Gomontiellales</taxon>
        <taxon>Chamaesiphonaceae</taxon>
        <taxon>Chamaesiphon</taxon>
    </lineage>
</organism>
<dbReference type="PROSITE" id="PS50405">
    <property type="entry name" value="GST_CTER"/>
    <property type="match status" value="1"/>
</dbReference>
<dbReference type="RefSeq" id="WP_015162468.1">
    <property type="nucleotide sequence ID" value="NC_019697.1"/>
</dbReference>
<dbReference type="SFLD" id="SFLDS00019">
    <property type="entry name" value="Glutathione_Transferase_(cytos"/>
    <property type="match status" value="1"/>
</dbReference>
<dbReference type="CDD" id="cd03190">
    <property type="entry name" value="GST_C_Omega_like"/>
    <property type="match status" value="1"/>
</dbReference>
<accession>K9UNJ9</accession>
<dbReference type="KEGG" id="cmp:Cha6605_5505"/>
<feature type="active site" description="Nucleophile" evidence="1">
    <location>
        <position position="66"/>
    </location>
</feature>
<reference evidence="6 7" key="1">
    <citation type="submission" date="2012-05" db="EMBL/GenBank/DDBJ databases">
        <title>Finished chromosome of genome of Chamaesiphon sp. PCC 6605.</title>
        <authorList>
            <consortium name="US DOE Joint Genome Institute"/>
            <person name="Gugger M."/>
            <person name="Coursin T."/>
            <person name="Rippka R."/>
            <person name="Tandeau De Marsac N."/>
            <person name="Huntemann M."/>
            <person name="Wei C.-L."/>
            <person name="Han J."/>
            <person name="Detter J.C."/>
            <person name="Han C."/>
            <person name="Tapia R."/>
            <person name="Chen A."/>
            <person name="Kyrpides N."/>
            <person name="Mavromatis K."/>
            <person name="Markowitz V."/>
            <person name="Szeto E."/>
            <person name="Ivanova N."/>
            <person name="Pagani I."/>
            <person name="Pati A."/>
            <person name="Goodwin L."/>
            <person name="Nordberg H.P."/>
            <person name="Cantor M.N."/>
            <person name="Hua S.X."/>
            <person name="Woyke T."/>
            <person name="Kerfeld C.A."/>
        </authorList>
    </citation>
    <scope>NUCLEOTIDE SEQUENCE [LARGE SCALE GENOMIC DNA]</scope>
    <source>
        <strain evidence="7">ATCC 27169 / PCC 6605</strain>
    </source>
</reference>
<evidence type="ECO:0000313" key="7">
    <source>
        <dbReference type="Proteomes" id="UP000010366"/>
    </source>
</evidence>
<evidence type="ECO:0000256" key="1">
    <source>
        <dbReference type="PIRSR" id="PIRSR015753-1"/>
    </source>
</evidence>
<dbReference type="HOGENOM" id="CLU_037263_1_0_3"/>
<dbReference type="PATRIC" id="fig|1173020.3.peg.6328"/>
<dbReference type="AlphaFoldDB" id="K9UNJ9"/>
<evidence type="ECO:0000259" key="4">
    <source>
        <dbReference type="PROSITE" id="PS50404"/>
    </source>
</evidence>
<dbReference type="InterPro" id="IPR004045">
    <property type="entry name" value="Glutathione_S-Trfase_N"/>
</dbReference>